<dbReference type="OrthoDB" id="690283at2759"/>
<gene>
    <name evidence="1" type="ORF">PVAP13_1NG172538</name>
</gene>
<proteinExistence type="predicted"/>
<dbReference type="AlphaFoldDB" id="A0A8T0WTK2"/>
<accession>A0A8T0WTK2</accession>
<dbReference type="PANTHER" id="PTHR18868">
    <property type="entry name" value="OS07G0665300 PROTEIN-RELATED"/>
    <property type="match status" value="1"/>
</dbReference>
<dbReference type="SUPFAM" id="SSF50494">
    <property type="entry name" value="Trypsin-like serine proteases"/>
    <property type="match status" value="1"/>
</dbReference>
<comment type="caution">
    <text evidence="1">The sequence shown here is derived from an EMBL/GenBank/DDBJ whole genome shotgun (WGS) entry which is preliminary data.</text>
</comment>
<evidence type="ECO:0000313" key="1">
    <source>
        <dbReference type="EMBL" id="KAG2650218.1"/>
    </source>
</evidence>
<dbReference type="Proteomes" id="UP000823388">
    <property type="component" value="Chromosome 1N"/>
</dbReference>
<dbReference type="InterPro" id="IPR009003">
    <property type="entry name" value="Peptidase_S1_PA"/>
</dbReference>
<name>A0A8T0WTK2_PANVG</name>
<protein>
    <submittedName>
        <fullName evidence="1">Uncharacterized protein</fullName>
    </submittedName>
</protein>
<keyword evidence="2" id="KW-1185">Reference proteome</keyword>
<reference evidence="1" key="1">
    <citation type="submission" date="2020-05" db="EMBL/GenBank/DDBJ databases">
        <title>WGS assembly of Panicum virgatum.</title>
        <authorList>
            <person name="Lovell J.T."/>
            <person name="Jenkins J."/>
            <person name="Shu S."/>
            <person name="Juenger T.E."/>
            <person name="Schmutz J."/>
        </authorList>
    </citation>
    <scope>NUCLEOTIDE SEQUENCE</scope>
    <source>
        <strain evidence="1">AP13</strain>
    </source>
</reference>
<dbReference type="EMBL" id="CM029038">
    <property type="protein sequence ID" value="KAG2650218.1"/>
    <property type="molecule type" value="Genomic_DNA"/>
</dbReference>
<dbReference type="PANTHER" id="PTHR18868:SF49">
    <property type="entry name" value="OS11G0147200 PROTEIN"/>
    <property type="match status" value="1"/>
</dbReference>
<sequence>MATIGVLTDNSRNLVSEEHGISTCKITKAGIGGPLIDLCGNFIGMNFYGAKRTPYLPRHIILEQLKDFDRKGSAAAKINEDVDTNRSAAAKINKESDPNRFSVPGPYWWYPSLAPPFVFEHRRKH</sequence>
<organism evidence="1 2">
    <name type="scientific">Panicum virgatum</name>
    <name type="common">Blackwell switchgrass</name>
    <dbReference type="NCBI Taxonomy" id="38727"/>
    <lineage>
        <taxon>Eukaryota</taxon>
        <taxon>Viridiplantae</taxon>
        <taxon>Streptophyta</taxon>
        <taxon>Embryophyta</taxon>
        <taxon>Tracheophyta</taxon>
        <taxon>Spermatophyta</taxon>
        <taxon>Magnoliopsida</taxon>
        <taxon>Liliopsida</taxon>
        <taxon>Poales</taxon>
        <taxon>Poaceae</taxon>
        <taxon>PACMAD clade</taxon>
        <taxon>Panicoideae</taxon>
        <taxon>Panicodae</taxon>
        <taxon>Paniceae</taxon>
        <taxon>Panicinae</taxon>
        <taxon>Panicum</taxon>
        <taxon>Panicum sect. Hiantes</taxon>
    </lineage>
</organism>
<evidence type="ECO:0000313" key="2">
    <source>
        <dbReference type="Proteomes" id="UP000823388"/>
    </source>
</evidence>